<name>A0A165VTD3_9AGAM</name>
<feature type="binding site" description="axial binding residue" evidence="9">
    <location>
        <position position="482"/>
    </location>
    <ligand>
        <name>heme</name>
        <dbReference type="ChEBI" id="CHEBI:30413"/>
    </ligand>
    <ligandPart>
        <name>Fe</name>
        <dbReference type="ChEBI" id="CHEBI:18248"/>
    </ligandPart>
</feature>
<dbReference type="GO" id="GO:0004497">
    <property type="term" value="F:monooxygenase activity"/>
    <property type="evidence" value="ECO:0007669"/>
    <property type="project" value="UniProtKB-KW"/>
</dbReference>
<dbReference type="InterPro" id="IPR002403">
    <property type="entry name" value="Cyt_P450_E_grp-IV"/>
</dbReference>
<evidence type="ECO:0000256" key="6">
    <source>
        <dbReference type="ARBA" id="ARBA00023002"/>
    </source>
</evidence>
<dbReference type="PRINTS" id="PR00465">
    <property type="entry name" value="EP450IV"/>
</dbReference>
<comment type="similarity">
    <text evidence="3">Belongs to the cytochrome P450 family.</text>
</comment>
<dbReference type="InterPro" id="IPR036396">
    <property type="entry name" value="Cyt_P450_sf"/>
</dbReference>
<dbReference type="EMBL" id="KV425552">
    <property type="protein sequence ID" value="KZT30155.1"/>
    <property type="molecule type" value="Genomic_DNA"/>
</dbReference>
<evidence type="ECO:0000256" key="5">
    <source>
        <dbReference type="ARBA" id="ARBA00022723"/>
    </source>
</evidence>
<dbReference type="STRING" id="1314782.A0A165VTD3"/>
<dbReference type="GO" id="GO:0005506">
    <property type="term" value="F:iron ion binding"/>
    <property type="evidence" value="ECO:0007669"/>
    <property type="project" value="InterPro"/>
</dbReference>
<dbReference type="InterPro" id="IPR050121">
    <property type="entry name" value="Cytochrome_P450_monoxygenase"/>
</dbReference>
<keyword evidence="11" id="KW-1185">Reference proteome</keyword>
<keyword evidence="5 9" id="KW-0479">Metal-binding</keyword>
<evidence type="ECO:0000256" key="4">
    <source>
        <dbReference type="ARBA" id="ARBA00022617"/>
    </source>
</evidence>
<protein>
    <submittedName>
        <fullName evidence="10">Cytochrome P450</fullName>
    </submittedName>
</protein>
<keyword evidence="6" id="KW-0560">Oxidoreductase</keyword>
<evidence type="ECO:0000256" key="1">
    <source>
        <dbReference type="ARBA" id="ARBA00001971"/>
    </source>
</evidence>
<dbReference type="OrthoDB" id="1470350at2759"/>
<evidence type="ECO:0000256" key="8">
    <source>
        <dbReference type="ARBA" id="ARBA00023033"/>
    </source>
</evidence>
<dbReference type="Gene3D" id="1.10.630.10">
    <property type="entry name" value="Cytochrome P450"/>
    <property type="match status" value="1"/>
</dbReference>
<dbReference type="PRINTS" id="PR00385">
    <property type="entry name" value="P450"/>
</dbReference>
<comment type="cofactor">
    <cofactor evidence="1 9">
        <name>heme</name>
        <dbReference type="ChEBI" id="CHEBI:30413"/>
    </cofactor>
</comment>
<dbReference type="AlphaFoldDB" id="A0A165VTD3"/>
<keyword evidence="8" id="KW-0503">Monooxygenase</keyword>
<accession>A0A165VTD3</accession>
<dbReference type="GO" id="GO:0016705">
    <property type="term" value="F:oxidoreductase activity, acting on paired donors, with incorporation or reduction of molecular oxygen"/>
    <property type="evidence" value="ECO:0007669"/>
    <property type="project" value="InterPro"/>
</dbReference>
<evidence type="ECO:0000256" key="2">
    <source>
        <dbReference type="ARBA" id="ARBA00005179"/>
    </source>
</evidence>
<dbReference type="Pfam" id="PF00067">
    <property type="entry name" value="p450"/>
    <property type="match status" value="1"/>
</dbReference>
<dbReference type="PANTHER" id="PTHR24305">
    <property type="entry name" value="CYTOCHROME P450"/>
    <property type="match status" value="1"/>
</dbReference>
<evidence type="ECO:0000256" key="3">
    <source>
        <dbReference type="ARBA" id="ARBA00010617"/>
    </source>
</evidence>
<evidence type="ECO:0000256" key="9">
    <source>
        <dbReference type="PIRSR" id="PIRSR602403-1"/>
    </source>
</evidence>
<organism evidence="10 11">
    <name type="scientific">Neolentinus lepideus HHB14362 ss-1</name>
    <dbReference type="NCBI Taxonomy" id="1314782"/>
    <lineage>
        <taxon>Eukaryota</taxon>
        <taxon>Fungi</taxon>
        <taxon>Dikarya</taxon>
        <taxon>Basidiomycota</taxon>
        <taxon>Agaricomycotina</taxon>
        <taxon>Agaricomycetes</taxon>
        <taxon>Gloeophyllales</taxon>
        <taxon>Gloeophyllaceae</taxon>
        <taxon>Neolentinus</taxon>
    </lineage>
</organism>
<dbReference type="InParanoid" id="A0A165VTD3"/>
<evidence type="ECO:0000313" key="11">
    <source>
        <dbReference type="Proteomes" id="UP000076761"/>
    </source>
</evidence>
<gene>
    <name evidence="10" type="ORF">NEOLEDRAFT_1200711</name>
</gene>
<keyword evidence="7 9" id="KW-0408">Iron</keyword>
<keyword evidence="4 9" id="KW-0349">Heme</keyword>
<dbReference type="CDD" id="cd11069">
    <property type="entry name" value="CYP_FUM15-like"/>
    <property type="match status" value="1"/>
</dbReference>
<comment type="pathway">
    <text evidence="2">Secondary metabolite biosynthesis.</text>
</comment>
<dbReference type="Proteomes" id="UP000076761">
    <property type="component" value="Unassembled WGS sequence"/>
</dbReference>
<proteinExistence type="inferred from homology"/>
<dbReference type="InterPro" id="IPR001128">
    <property type="entry name" value="Cyt_P450"/>
</dbReference>
<dbReference type="PANTHER" id="PTHR24305:SF166">
    <property type="entry name" value="CYTOCHROME P450 12A4, MITOCHONDRIAL-RELATED"/>
    <property type="match status" value="1"/>
</dbReference>
<dbReference type="GO" id="GO:0020037">
    <property type="term" value="F:heme binding"/>
    <property type="evidence" value="ECO:0007669"/>
    <property type="project" value="InterPro"/>
</dbReference>
<evidence type="ECO:0000313" key="10">
    <source>
        <dbReference type="EMBL" id="KZT30155.1"/>
    </source>
</evidence>
<evidence type="ECO:0000256" key="7">
    <source>
        <dbReference type="ARBA" id="ARBA00023004"/>
    </source>
</evidence>
<sequence length="544" mass="61461">MILETIQWTLIPAVALLLLLRLRHVFTRGPLYNIPGPPASSVITGHLKEVFNCNPWNFHRNILEKYGSVAKVAGFLGEERLYVVDPLALYHIVIKDQPLYDEPRYSYVLNYLLFGDGLSAAQGEEHKKQRKMLNPIFSAKHLRDMIPIFRDVAYELRAVVAGKIKNGAEEIDMMDWMTRTALELIGRAGLGYSFKIMEEGSIDEYGSAVRSLFPTLLDFALLIGTLPYITKIGSPSFRRFMLEKIPSKRIQSIKEKIDIMEQTSEKIYRTKLAALQQGGEALDKQIGGSKDIISLLLKENLTASEEERLPASQVVGQMTTLIFGAMDTTSSVLARILYLLASNSDVQEKLRREIRTAHASSEFTYDALDKLPYMEAIIRETLRLHPPITVLHRRTTQDTVLPLGTPVRGRDGSMITEIALPRDSNIIISVLSLNRNKSLWGEDAYEWKPDRWLKPLRFAVPESKIPGVYSNMMTFWGGPRGCIGFKFSLLEMKVVLGVLIESFRFELSDKHITWDMSIITVPRATDSDGKVPSLPMKVSLVDQS</sequence>
<reference evidence="10 11" key="1">
    <citation type="journal article" date="2016" name="Mol. Biol. Evol.">
        <title>Comparative Genomics of Early-Diverging Mushroom-Forming Fungi Provides Insights into the Origins of Lignocellulose Decay Capabilities.</title>
        <authorList>
            <person name="Nagy L.G."/>
            <person name="Riley R."/>
            <person name="Tritt A."/>
            <person name="Adam C."/>
            <person name="Daum C."/>
            <person name="Floudas D."/>
            <person name="Sun H."/>
            <person name="Yadav J.S."/>
            <person name="Pangilinan J."/>
            <person name="Larsson K.H."/>
            <person name="Matsuura K."/>
            <person name="Barry K."/>
            <person name="Labutti K."/>
            <person name="Kuo R."/>
            <person name="Ohm R.A."/>
            <person name="Bhattacharya S.S."/>
            <person name="Shirouzu T."/>
            <person name="Yoshinaga Y."/>
            <person name="Martin F.M."/>
            <person name="Grigoriev I.V."/>
            <person name="Hibbett D.S."/>
        </authorList>
    </citation>
    <scope>NUCLEOTIDE SEQUENCE [LARGE SCALE GENOMIC DNA]</scope>
    <source>
        <strain evidence="10 11">HHB14362 ss-1</strain>
    </source>
</reference>
<dbReference type="SUPFAM" id="SSF48264">
    <property type="entry name" value="Cytochrome P450"/>
    <property type="match status" value="1"/>
</dbReference>